<name>A0AAN9J075_CROPI</name>
<accession>A0AAN9J075</accession>
<protein>
    <submittedName>
        <fullName evidence="2">Uncharacterized protein</fullName>
    </submittedName>
</protein>
<feature type="compositionally biased region" description="Polar residues" evidence="1">
    <location>
        <begin position="11"/>
        <end position="25"/>
    </location>
</feature>
<proteinExistence type="predicted"/>
<reference evidence="2 3" key="1">
    <citation type="submission" date="2024-01" db="EMBL/GenBank/DDBJ databases">
        <title>The genomes of 5 underutilized Papilionoideae crops provide insights into root nodulation and disease resistanc.</title>
        <authorList>
            <person name="Yuan L."/>
        </authorList>
    </citation>
    <scope>NUCLEOTIDE SEQUENCE [LARGE SCALE GENOMIC DNA]</scope>
    <source>
        <strain evidence="2">ZHUSHIDOU_FW_LH</strain>
        <tissue evidence="2">Leaf</tissue>
    </source>
</reference>
<dbReference type="Proteomes" id="UP001372338">
    <property type="component" value="Unassembled WGS sequence"/>
</dbReference>
<gene>
    <name evidence="2" type="ORF">RIF29_03495</name>
</gene>
<sequence length="111" mass="12109">MAEAVEVEPSPSRQTHPPSSTPYVEVNCTSSGKTRRFAAGTEAGFAVSLINGKLKRTEPVALHIEAVKYGEESIAFGPISILVNFGNGWKLHTVISSGKFILNKPTLYYQW</sequence>
<organism evidence="2 3">
    <name type="scientific">Crotalaria pallida</name>
    <name type="common">Smooth rattlebox</name>
    <name type="synonym">Crotalaria striata</name>
    <dbReference type="NCBI Taxonomy" id="3830"/>
    <lineage>
        <taxon>Eukaryota</taxon>
        <taxon>Viridiplantae</taxon>
        <taxon>Streptophyta</taxon>
        <taxon>Embryophyta</taxon>
        <taxon>Tracheophyta</taxon>
        <taxon>Spermatophyta</taxon>
        <taxon>Magnoliopsida</taxon>
        <taxon>eudicotyledons</taxon>
        <taxon>Gunneridae</taxon>
        <taxon>Pentapetalae</taxon>
        <taxon>rosids</taxon>
        <taxon>fabids</taxon>
        <taxon>Fabales</taxon>
        <taxon>Fabaceae</taxon>
        <taxon>Papilionoideae</taxon>
        <taxon>50 kb inversion clade</taxon>
        <taxon>genistoids sensu lato</taxon>
        <taxon>core genistoids</taxon>
        <taxon>Crotalarieae</taxon>
        <taxon>Crotalaria</taxon>
    </lineage>
</organism>
<dbReference type="EMBL" id="JAYWIO010000001">
    <property type="protein sequence ID" value="KAK7289673.1"/>
    <property type="molecule type" value="Genomic_DNA"/>
</dbReference>
<evidence type="ECO:0000256" key="1">
    <source>
        <dbReference type="SAM" id="MobiDB-lite"/>
    </source>
</evidence>
<keyword evidence="3" id="KW-1185">Reference proteome</keyword>
<feature type="region of interest" description="Disordered" evidence="1">
    <location>
        <begin position="1"/>
        <end position="25"/>
    </location>
</feature>
<dbReference type="AlphaFoldDB" id="A0AAN9J075"/>
<dbReference type="PANTHER" id="PTHR36396">
    <property type="entry name" value="MALTASE-GLUCOAMYLASE, INTESTINAL PROTEIN"/>
    <property type="match status" value="1"/>
</dbReference>
<evidence type="ECO:0000313" key="3">
    <source>
        <dbReference type="Proteomes" id="UP001372338"/>
    </source>
</evidence>
<dbReference type="PANTHER" id="PTHR36396:SF1">
    <property type="entry name" value="MALTASE-GLUCOAMYLASE, INTESTINAL PROTEIN"/>
    <property type="match status" value="1"/>
</dbReference>
<evidence type="ECO:0000313" key="2">
    <source>
        <dbReference type="EMBL" id="KAK7289673.1"/>
    </source>
</evidence>
<comment type="caution">
    <text evidence="2">The sequence shown here is derived from an EMBL/GenBank/DDBJ whole genome shotgun (WGS) entry which is preliminary data.</text>
</comment>